<evidence type="ECO:0000313" key="6">
    <source>
        <dbReference type="Proteomes" id="UP000461670"/>
    </source>
</evidence>
<comment type="caution">
    <text evidence="5">The sequence shown here is derived from an EMBL/GenBank/DDBJ whole genome shotgun (WGS) entry which is preliminary data.</text>
</comment>
<gene>
    <name evidence="5" type="primary">atoB</name>
    <name evidence="5" type="ORF">GAK30_02436</name>
</gene>
<evidence type="ECO:0000256" key="2">
    <source>
        <dbReference type="ARBA" id="ARBA00022679"/>
    </source>
</evidence>
<dbReference type="PANTHER" id="PTHR18919">
    <property type="entry name" value="ACETYL-COA C-ACYLTRANSFERASE"/>
    <property type="match status" value="1"/>
</dbReference>
<protein>
    <submittedName>
        <fullName evidence="5">Acetyl-CoA acetyltransferase</fullName>
    </submittedName>
</protein>
<name>A0A7V8FMX1_9BURK</name>
<keyword evidence="2 5" id="KW-0808">Transferase</keyword>
<dbReference type="AlphaFoldDB" id="A0A7V8FMX1"/>
<dbReference type="Pfam" id="PF02803">
    <property type="entry name" value="Thiolase_C"/>
    <property type="match status" value="1"/>
</dbReference>
<dbReference type="InterPro" id="IPR020617">
    <property type="entry name" value="Thiolase_C"/>
</dbReference>
<accession>A0A7V8FMX1</accession>
<dbReference type="InterPro" id="IPR016039">
    <property type="entry name" value="Thiolase-like"/>
</dbReference>
<evidence type="ECO:0000313" key="5">
    <source>
        <dbReference type="EMBL" id="KAF1020504.1"/>
    </source>
</evidence>
<sequence>MALMHELDVSHDKVNVNGGACALGHPIGASGARVIVTLLHALQARGGRRGVATLCIGGGEAVAMAFEML</sequence>
<evidence type="ECO:0000256" key="1">
    <source>
        <dbReference type="ARBA" id="ARBA00010982"/>
    </source>
</evidence>
<dbReference type="PANTHER" id="PTHR18919:SF164">
    <property type="entry name" value="ACETYL-COA ACETYLTRANSFERASE"/>
    <property type="match status" value="1"/>
</dbReference>
<comment type="similarity">
    <text evidence="1">Belongs to the thiolase-like superfamily. Thiolase family.</text>
</comment>
<dbReference type="GO" id="GO:0016747">
    <property type="term" value="F:acyltransferase activity, transferring groups other than amino-acyl groups"/>
    <property type="evidence" value="ECO:0007669"/>
    <property type="project" value="InterPro"/>
</dbReference>
<dbReference type="InterPro" id="IPR020610">
    <property type="entry name" value="Thiolase_AS"/>
</dbReference>
<keyword evidence="3" id="KW-0012">Acyltransferase</keyword>
<dbReference type="PROSITE" id="PS00099">
    <property type="entry name" value="THIOLASE_3"/>
    <property type="match status" value="1"/>
</dbReference>
<dbReference type="SUPFAM" id="SSF53901">
    <property type="entry name" value="Thiolase-like"/>
    <property type="match status" value="1"/>
</dbReference>
<reference evidence="6" key="1">
    <citation type="journal article" date="2020" name="MBio">
        <title>Horizontal gene transfer to a defensive symbiont with a reduced genome amongst a multipartite beetle microbiome.</title>
        <authorList>
            <person name="Waterworth S.C."/>
            <person name="Florez L.V."/>
            <person name="Rees E.R."/>
            <person name="Hertweck C."/>
            <person name="Kaltenpoth M."/>
            <person name="Kwan J.C."/>
        </authorList>
    </citation>
    <scope>NUCLEOTIDE SEQUENCE [LARGE SCALE GENOMIC DNA]</scope>
</reference>
<evidence type="ECO:0000256" key="3">
    <source>
        <dbReference type="ARBA" id="ARBA00023315"/>
    </source>
</evidence>
<dbReference type="Gene3D" id="3.40.47.10">
    <property type="match status" value="1"/>
</dbReference>
<evidence type="ECO:0000259" key="4">
    <source>
        <dbReference type="Pfam" id="PF02803"/>
    </source>
</evidence>
<dbReference type="Proteomes" id="UP000461670">
    <property type="component" value="Unassembled WGS sequence"/>
</dbReference>
<feature type="domain" description="Thiolase C-terminal" evidence="4">
    <location>
        <begin position="2"/>
        <end position="67"/>
    </location>
</feature>
<dbReference type="EMBL" id="WNDQ01000034">
    <property type="protein sequence ID" value="KAF1020504.1"/>
    <property type="molecule type" value="Genomic_DNA"/>
</dbReference>
<proteinExistence type="inferred from homology"/>
<organism evidence="5 6">
    <name type="scientific">Paracidovorax wautersii</name>
    <dbReference type="NCBI Taxonomy" id="1177982"/>
    <lineage>
        <taxon>Bacteria</taxon>
        <taxon>Pseudomonadati</taxon>
        <taxon>Pseudomonadota</taxon>
        <taxon>Betaproteobacteria</taxon>
        <taxon>Burkholderiales</taxon>
        <taxon>Comamonadaceae</taxon>
        <taxon>Paracidovorax</taxon>
    </lineage>
</organism>